<dbReference type="RefSeq" id="XP_014182901.1">
    <property type="nucleotide sequence ID" value="XM_014327426.1"/>
</dbReference>
<feature type="domain" description="FAD/NAD(P)-binding" evidence="5">
    <location>
        <begin position="1"/>
        <end position="188"/>
    </location>
</feature>
<dbReference type="VEuPathDB" id="FungiDB:A1Q1_07190"/>
<evidence type="ECO:0000313" key="7">
    <source>
        <dbReference type="Proteomes" id="UP000002748"/>
    </source>
</evidence>
<dbReference type="KEGG" id="tasa:A1Q1_07190"/>
<sequence length="587" mass="64845">MQVVIIGGGMSGISTAIRLREFCGDRVGITILEKESAPGGVWRDSLWPGAGVDVPIHLYSLYSDLSPDWDTVFASQPEVLAYWHALIEKHNLGECFRFNAEFLSSSWDEGEQHHAVRIRDTATGTEETIRASVLVSAAGPLRVPRLPKVPGIESFEGQSFHNLRWDPAVELEGKRIAVIGNGSSGIQLVPGVAALPGVKLTHYVRSGGYFPPKLGEVLLQLDHQWAVRSLDDSPWRAAEEQKIIQYLRQTAPEAYVPALTPDFPLDLGWLACLHWENVELVSAPVARIGPRGIEAADGAREHDVIIYATGADVAWEGVGLSRGVYGECGRELREYWEDLGGPQAYAGLAVPGSRAIAQIVRAPRLEPFVAYNEKLQETLRSTAAASTATNNWWRTAEGRVTVVNPVTGREMRRRAWRQPIWEDWKATRGEEVVDVAGIERRRRRRRGFLGLAALALGLGFWEVPQKPEDADHRRSCLTWSSPLVNNYTHSTLLIIFSTHHVDHQRQQQASTTAPTTSQHPNPAVALLQDEIAALEAALPPEVAANADQIVARHIRLLHTYNEIKDGSQALIAKVHLPPYHCCLRGAP</sequence>
<dbReference type="Proteomes" id="UP000002748">
    <property type="component" value="Unassembled WGS sequence"/>
</dbReference>
<dbReference type="PANTHER" id="PTHR42877">
    <property type="entry name" value="L-ORNITHINE N(5)-MONOOXYGENASE-RELATED"/>
    <property type="match status" value="1"/>
</dbReference>
<dbReference type="InterPro" id="IPR051209">
    <property type="entry name" value="FAD-bind_Monooxygenase_sf"/>
</dbReference>
<dbReference type="Pfam" id="PF07061">
    <property type="entry name" value="Swi5"/>
    <property type="match status" value="1"/>
</dbReference>
<keyword evidence="4" id="KW-0234">DNA repair</keyword>
<dbReference type="GO" id="GO:0006281">
    <property type="term" value="P:DNA repair"/>
    <property type="evidence" value="ECO:0007669"/>
    <property type="project" value="UniProtKB-KW"/>
</dbReference>
<dbReference type="PRINTS" id="PR00368">
    <property type="entry name" value="FADPNR"/>
</dbReference>
<dbReference type="Gene3D" id="1.20.5.170">
    <property type="match status" value="1"/>
</dbReference>
<dbReference type="AlphaFoldDB" id="J6F8F0"/>
<dbReference type="GeneID" id="25990702"/>
<protein>
    <recommendedName>
        <fullName evidence="5">FAD/NAD(P)-binding domain-containing protein</fullName>
    </recommendedName>
</protein>
<evidence type="ECO:0000256" key="1">
    <source>
        <dbReference type="ARBA" id="ARBA00008060"/>
    </source>
</evidence>
<comment type="similarity">
    <text evidence="2">Belongs to the FAD-binding monooxygenase family.</text>
</comment>
<evidence type="ECO:0000313" key="6">
    <source>
        <dbReference type="EMBL" id="EJT51602.1"/>
    </source>
</evidence>
<dbReference type="EMBL" id="ALBS01000050">
    <property type="protein sequence ID" value="EJT51602.1"/>
    <property type="molecule type" value="Genomic_DNA"/>
</dbReference>
<organism evidence="6 7">
    <name type="scientific">Trichosporon asahii var. asahii (strain ATCC 90039 / CBS 2479 / JCM 2466 / KCTC 7840 / NBRC 103889/ NCYC 2677 / UAMH 7654)</name>
    <name type="common">Yeast</name>
    <dbReference type="NCBI Taxonomy" id="1186058"/>
    <lineage>
        <taxon>Eukaryota</taxon>
        <taxon>Fungi</taxon>
        <taxon>Dikarya</taxon>
        <taxon>Basidiomycota</taxon>
        <taxon>Agaricomycotina</taxon>
        <taxon>Tremellomycetes</taxon>
        <taxon>Trichosporonales</taxon>
        <taxon>Trichosporonaceae</taxon>
        <taxon>Trichosporon</taxon>
    </lineage>
</organism>
<dbReference type="PANTHER" id="PTHR42877:SF4">
    <property type="entry name" value="FAD_NAD(P)-BINDING DOMAIN-CONTAINING PROTEIN-RELATED"/>
    <property type="match status" value="1"/>
</dbReference>
<accession>J6F8F0</accession>
<dbReference type="HOGENOM" id="CLU_006937_9_0_1"/>
<evidence type="ECO:0000256" key="3">
    <source>
        <dbReference type="ARBA" id="ARBA00022763"/>
    </source>
</evidence>
<dbReference type="InterPro" id="IPR036188">
    <property type="entry name" value="FAD/NAD-bd_sf"/>
</dbReference>
<comment type="similarity">
    <text evidence="1">Belongs to the SWI5/SAE3 family.</text>
</comment>
<dbReference type="InterPro" id="IPR010760">
    <property type="entry name" value="DNA-repair_Swi5"/>
</dbReference>
<proteinExistence type="inferred from homology"/>
<evidence type="ECO:0000259" key="5">
    <source>
        <dbReference type="Pfam" id="PF07992"/>
    </source>
</evidence>
<evidence type="ECO:0000256" key="4">
    <source>
        <dbReference type="ARBA" id="ARBA00023204"/>
    </source>
</evidence>
<dbReference type="Gene3D" id="3.50.50.60">
    <property type="entry name" value="FAD/NAD(P)-binding domain"/>
    <property type="match status" value="1"/>
</dbReference>
<evidence type="ECO:0000256" key="2">
    <source>
        <dbReference type="ARBA" id="ARBA00010139"/>
    </source>
</evidence>
<reference evidence="6 7" key="1">
    <citation type="journal article" date="2012" name="Eukaryot. Cell">
        <title>Draft genome sequence of CBS 2479, the standard type strain of Trichosporon asahii.</title>
        <authorList>
            <person name="Yang R.Y."/>
            <person name="Li H.T."/>
            <person name="Zhu H."/>
            <person name="Zhou G.P."/>
            <person name="Wang M."/>
            <person name="Wang L."/>
        </authorList>
    </citation>
    <scope>NUCLEOTIDE SEQUENCE [LARGE SCALE GENOMIC DNA]</scope>
    <source>
        <strain evidence="7">ATCC 90039 / CBS 2479 / JCM 2466 / KCTC 7840 / NCYC 2677 / UAMH 7654</strain>
    </source>
</reference>
<dbReference type="GO" id="GO:0016491">
    <property type="term" value="F:oxidoreductase activity"/>
    <property type="evidence" value="ECO:0007669"/>
    <property type="project" value="InterPro"/>
</dbReference>
<dbReference type="InterPro" id="IPR023753">
    <property type="entry name" value="FAD/NAD-binding_dom"/>
</dbReference>
<name>J6F8F0_TRIAS</name>
<keyword evidence="3" id="KW-0227">DNA damage</keyword>
<gene>
    <name evidence="6" type="ORF">A1Q1_07190</name>
</gene>
<dbReference type="Pfam" id="PF07992">
    <property type="entry name" value="Pyr_redox_2"/>
    <property type="match status" value="1"/>
</dbReference>
<comment type="caution">
    <text evidence="6">The sequence shown here is derived from an EMBL/GenBank/DDBJ whole genome shotgun (WGS) entry which is preliminary data.</text>
</comment>
<dbReference type="SUPFAM" id="SSF51905">
    <property type="entry name" value="FAD/NAD(P)-binding domain"/>
    <property type="match status" value="1"/>
</dbReference>
<dbReference type="OrthoDB" id="74360at2759"/>